<protein>
    <submittedName>
        <fullName evidence="3">Uncharacterized protein LOC122992512</fullName>
    </submittedName>
</protein>
<feature type="compositionally biased region" description="Low complexity" evidence="1">
    <location>
        <begin position="1235"/>
        <end position="1245"/>
    </location>
</feature>
<accession>A0AAV1QKV5</accession>
<feature type="compositionally biased region" description="Pro residues" evidence="1">
    <location>
        <begin position="311"/>
        <end position="320"/>
    </location>
</feature>
<keyword evidence="4" id="KW-1185">Reference proteome</keyword>
<name>A0AAV1QKV5_SCOSC</name>
<feature type="domain" description="DUF6729" evidence="2">
    <location>
        <begin position="368"/>
        <end position="541"/>
    </location>
</feature>
<dbReference type="PANTHER" id="PTHR24401">
    <property type="entry name" value="SI:CH211-243P7.3-RELATED"/>
    <property type="match status" value="1"/>
</dbReference>
<evidence type="ECO:0000313" key="4">
    <source>
        <dbReference type="Proteomes" id="UP001314229"/>
    </source>
</evidence>
<evidence type="ECO:0000259" key="2">
    <source>
        <dbReference type="Pfam" id="PF20499"/>
    </source>
</evidence>
<feature type="region of interest" description="Disordered" evidence="1">
    <location>
        <begin position="300"/>
        <end position="320"/>
    </location>
</feature>
<dbReference type="EMBL" id="CAWUFR010002201">
    <property type="protein sequence ID" value="CAK6984788.1"/>
    <property type="molecule type" value="Genomic_DNA"/>
</dbReference>
<feature type="compositionally biased region" description="Polar residues" evidence="1">
    <location>
        <begin position="246"/>
        <end position="262"/>
    </location>
</feature>
<proteinExistence type="predicted"/>
<feature type="region of interest" description="Disordered" evidence="1">
    <location>
        <begin position="1232"/>
        <end position="1260"/>
    </location>
</feature>
<feature type="region of interest" description="Disordered" evidence="1">
    <location>
        <begin position="1048"/>
        <end position="1088"/>
    </location>
</feature>
<feature type="region of interest" description="Disordered" evidence="1">
    <location>
        <begin position="246"/>
        <end position="279"/>
    </location>
</feature>
<feature type="region of interest" description="Disordered" evidence="1">
    <location>
        <begin position="206"/>
        <end position="228"/>
    </location>
</feature>
<evidence type="ECO:0000313" key="3">
    <source>
        <dbReference type="EMBL" id="CAK6984788.1"/>
    </source>
</evidence>
<gene>
    <name evidence="3" type="ORF">FSCOSCO3_A033237</name>
</gene>
<evidence type="ECO:0000256" key="1">
    <source>
        <dbReference type="SAM" id="MobiDB-lite"/>
    </source>
</evidence>
<organism evidence="3 4">
    <name type="scientific">Scomber scombrus</name>
    <name type="common">Atlantic mackerel</name>
    <name type="synonym">Scomber vernalis</name>
    <dbReference type="NCBI Taxonomy" id="13677"/>
    <lineage>
        <taxon>Eukaryota</taxon>
        <taxon>Metazoa</taxon>
        <taxon>Chordata</taxon>
        <taxon>Craniata</taxon>
        <taxon>Vertebrata</taxon>
        <taxon>Euteleostomi</taxon>
        <taxon>Actinopterygii</taxon>
        <taxon>Neopterygii</taxon>
        <taxon>Teleostei</taxon>
        <taxon>Neoteleostei</taxon>
        <taxon>Acanthomorphata</taxon>
        <taxon>Pelagiaria</taxon>
        <taxon>Scombriformes</taxon>
        <taxon>Scombridae</taxon>
        <taxon>Scomber</taxon>
    </lineage>
</organism>
<dbReference type="InterPro" id="IPR046616">
    <property type="entry name" value="DUF6729"/>
</dbReference>
<feature type="region of interest" description="Disordered" evidence="1">
    <location>
        <begin position="996"/>
        <end position="1030"/>
    </location>
</feature>
<dbReference type="Proteomes" id="UP001314229">
    <property type="component" value="Unassembled WGS sequence"/>
</dbReference>
<reference evidence="3 4" key="1">
    <citation type="submission" date="2024-01" db="EMBL/GenBank/DDBJ databases">
        <authorList>
            <person name="Alioto T."/>
            <person name="Alioto T."/>
            <person name="Gomez Garrido J."/>
        </authorList>
    </citation>
    <scope>NUCLEOTIDE SEQUENCE [LARGE SCALE GENOMIC DNA]</scope>
</reference>
<comment type="caution">
    <text evidence="3">The sequence shown here is derived from an EMBL/GenBank/DDBJ whole genome shotgun (WGS) entry which is preliminary data.</text>
</comment>
<dbReference type="Pfam" id="PF20499">
    <property type="entry name" value="DUF6729"/>
    <property type="match status" value="1"/>
</dbReference>
<sequence length="1417" mass="160101">MRKLLFFPGKISVRFRKGPLGYLRQDPTDAAKLLKDNPSLQDRSAPLKEELVRKNALTMVRQRGGDASDKTEVFGEYILQFGKYKGKSFRWLLENDIGYTIYLLKSHKKEETAGVFVAEGHSKDSLLSFVSYALSFKEIESLLSYDSEKPVVRAAASSEDDQLVGFGSRAKSTWREIWDSRDDGYAAFILKKGCAPGTKMHKLKQYLQKKQHPASDPPLTTQTSRTPAEAMVMDEDEELERAMLSISPSKQPQSLPSATLSTPPELKSSEVDAPALPSVNRPVPLPRELIFLMPEKTGSLPTETTVTVPGQPSPQPSSVPTCPPLQLPRYDQDVSQWNCSQQQRIWMKTELESMGLWPGSIPVSNPMKMVSLWRFPPQPELIDSISDLPSPKYFQLHPFFIWKPENDNLMGRLRNNDTLPCIEGCVQPQVVSAGIGRPRVIVGIAGQYYLLSSRLCCKVCRKRWYADNPLWLENLPKRFTNMLPAILTYKKAICKSVMDELRRTGNSPTDMANQIMEMMHLKYERANLAYLLSCQNILDGEAGKYDQRTITQFIRQETKPAPFGEYGESDGWNGISVSAHYLTDCLLHEYQHQEGAIKKLMQGNFGQAFRSDHTRKVARKVTFSSGTMSSYAIMNENWMILSWVMVQSETEKSLKPMYEGLSNRYSTTGIAKAQYQWVDRDCCAAFKVAESLAGEHLNWDAWRTADAIVAEATSGNLLNTCSSRSHYNVNMTIKLDLFHCMKRFLRECVSEHHPLFSSFSQFLSAAFSVVDQEDLQRLKDAYAFCGIQPANPTKKHIRGHCRTKIPQPEELVRRVEGVFQHFYLAKDPNGVLLFKPSMLKAWRIQRVHILRGCLSDPQVEGGILYRHGGTVQLNHVQGEGAKVPVWIPIRGTSQQEGYHFHQAQWVTGTRISSELFQAQGMTGVARWNYQRLVDLKQPGVRLPAVFDPVLIADLNAVSERVLGEEKYPAFHLSSRDTGEKFGLEYVEPGCRPVPLDWDKHRSKTDSTHALSPTPQNSPPPAPSEFPQSSSTAPTKLFQFLACHPADVAVKPDSTPTSAPDPQTEPETTYPPPLPQLSSPTAARTGPVKTGGRVFVLDHKRWPAPMKNAIDNLLSKHRGQKDMLKLVDHDYSALVHSSCRDPNSMLHPTTKLHIVQYVKHLAKLLNTSSSLNTSPEKLQERQQLWHSLTVGSETTTVPVVTMPVAVVNPPSPAQTLATSLTQDSIEKIVKSIMERQQQQHQPQQKPGQKKPQTKTCLSCGQPKSRYENDGSSIHFFYQQGPVRYFYCSTKVFKTYGAEGLTNPKMPFKDFAETEFFQRELDATKKNVEGRGQQKRKRAESQHTGRKCRFCKMELKQGPNSPHIHAGFPGVVGKYIYCPAKVFALYKDQGMGKEMTWKEFQKSHFYEMERQRWEAEKGK</sequence>
<feature type="compositionally biased region" description="Basic and acidic residues" evidence="1">
    <location>
        <begin position="996"/>
        <end position="1006"/>
    </location>
</feature>
<dbReference type="PANTHER" id="PTHR24401:SF29">
    <property type="entry name" value="SI:CH211-243P7.3-RELATED"/>
    <property type="match status" value="1"/>
</dbReference>